<feature type="compositionally biased region" description="Low complexity" evidence="2">
    <location>
        <begin position="810"/>
        <end position="819"/>
    </location>
</feature>
<dbReference type="GO" id="GO:0008270">
    <property type="term" value="F:zinc ion binding"/>
    <property type="evidence" value="ECO:0007669"/>
    <property type="project" value="UniProtKB-KW"/>
</dbReference>
<accession>A0A9P1CRT0</accession>
<evidence type="ECO:0000259" key="3">
    <source>
        <dbReference type="PROSITE" id="PS50158"/>
    </source>
</evidence>
<feature type="region of interest" description="Disordered" evidence="2">
    <location>
        <begin position="382"/>
        <end position="414"/>
    </location>
</feature>
<dbReference type="InterPro" id="IPR036875">
    <property type="entry name" value="Znf_CCHC_sf"/>
</dbReference>
<dbReference type="InterPro" id="IPR001878">
    <property type="entry name" value="Znf_CCHC"/>
</dbReference>
<comment type="caution">
    <text evidence="5">The sequence shown here is derived from an EMBL/GenBank/DDBJ whole genome shotgun (WGS) entry which is preliminary data.</text>
</comment>
<feature type="compositionally biased region" description="Basic residues" evidence="2">
    <location>
        <begin position="500"/>
        <end position="509"/>
    </location>
</feature>
<dbReference type="SUPFAM" id="SSF57756">
    <property type="entry name" value="Retrovirus zinc finger-like domains"/>
    <property type="match status" value="1"/>
</dbReference>
<dbReference type="SUPFAM" id="SSF53098">
    <property type="entry name" value="Ribonuclease H-like"/>
    <property type="match status" value="1"/>
</dbReference>
<dbReference type="EMBL" id="CAMXCT010002157">
    <property type="protein sequence ID" value="CAI3996103.1"/>
    <property type="molecule type" value="Genomic_DNA"/>
</dbReference>
<proteinExistence type="predicted"/>
<feature type="region of interest" description="Disordered" evidence="2">
    <location>
        <begin position="558"/>
        <end position="577"/>
    </location>
</feature>
<evidence type="ECO:0000313" key="6">
    <source>
        <dbReference type="EMBL" id="CAL4783415.1"/>
    </source>
</evidence>
<feature type="compositionally biased region" description="Acidic residues" evidence="2">
    <location>
        <begin position="1621"/>
        <end position="1630"/>
    </location>
</feature>
<feature type="region of interest" description="Disordered" evidence="2">
    <location>
        <begin position="1579"/>
        <end position="1681"/>
    </location>
</feature>
<feature type="compositionally biased region" description="Acidic residues" evidence="2">
    <location>
        <begin position="387"/>
        <end position="396"/>
    </location>
</feature>
<evidence type="ECO:0000259" key="4">
    <source>
        <dbReference type="PROSITE" id="PS50994"/>
    </source>
</evidence>
<evidence type="ECO:0000256" key="2">
    <source>
        <dbReference type="SAM" id="MobiDB-lite"/>
    </source>
</evidence>
<dbReference type="GO" id="GO:0015074">
    <property type="term" value="P:DNA integration"/>
    <property type="evidence" value="ECO:0007669"/>
    <property type="project" value="InterPro"/>
</dbReference>
<feature type="region of interest" description="Disordered" evidence="2">
    <location>
        <begin position="805"/>
        <end position="859"/>
    </location>
</feature>
<dbReference type="PROSITE" id="PS50994">
    <property type="entry name" value="INTEGRASE"/>
    <property type="match status" value="1"/>
</dbReference>
<sequence>MFEQLCTEACKGLPERDHENEAWARLGVKQYYFEHFEAEKERHVNESTTAAKQTVEVSDRQDFQKAEKALMAEPDNGEVVFGKKSHKAEAAASAGEEKPEVCIGRELDGSTWLGRHVNEGARAPAVARGADTTSWTRPFLDIGEEKLLQPEWLLGLQGIEAGHDLTDEIEGPDLPDEINDKPSVREDLIDRKDFSDKLQAVLSLHIADHYILDFDIWGTFLDFYLNFGQFVFIRNYFKVPQFFFCEAIANVLIREALRYEEFRECLIRLKEEKNGVDPERDGFGLPTVDEESASEGPDSEAPTANASPDSSERRKRYARIPTEDPGHLQASPLTSGEMFWALRKHYDDDWSSMSSSSSWDEWGDDGWSSWNAALTWSEDPWSYDSWWPEDGEDEADANAAQEGDPNASEASAAEAQKMEQLLADGRSWSQAQRATAAMKKDRGFGRAACFICGSTQHLARECPDRLSSHGVSKSKGKGKNRLQYMEDDWHDWIYAMQKGKSKSKGKSYKGKSYDPGTGKGKGKAPVNAYALNHYGLEMALQTQHNGPVEHAMLATKQVATPRKTQIPREIPPGSGMIDSGATCSAGPETSVQRLVTKIMEADAAAQIRVETKDQPPFRFGSGKWGQALYKLTVSSSITGSTRSFSCFALPDPEERHEDWFTMDMLVPVLVGMDWLKEAGAVLDFNDGHCFLPLMNGVVLNLPQNQKGHYMLDVVEYLTDGLRNSKGHAAVHVMLEEPAEKPEVINDHSIEFFPVQFSDVFVSENASVDGKFSSYREQVPHQAFEYMVNRRMKLSSNSSVRLMGNRLPFASTPTTSSPSSHAEGQGQERHAASGRISSDGGKSSRPTASTKPVALQGNSCPKQGDEQQVFYLLQQCLPEELVRAMIEKVVAEERIKTMLMDFEKTMQKNVEKINKAKSAATAAKAKGYASPIQRPRTPTPEKERLMQLAAERAIQPVINVNISSDTELVVYQKPPMLWEMFCSPDSELTNQALKAGLCAYRINLAGGFDLYRKNTYDGLRQLRRRHKAKKFWISTPCTFYCDWTDLNYHNRREVLFERRRREKSMHLKVMDFAEGALLEDETAGLYWEWPRISTCAKSMDGCRYGMKDSHGNIIKKSWQILTTDVVFYTMFRLKVCLQNHEHAQIHGLETTRSAYYPTALCRSIAQLWRRTLIPDRWIKMLSTAPVVMDPFKELCDGDDHQAHLCSGLPDGDLFMEDDENVPDDAVVPAEVQPSEQDQRAWKAKLDRFHRQAGHPTARNMARMMADAQLPKWKVKMALEHVCPYCQEQKGGGISSKQINPASMRNLPGPWEQVGIDVSEWEVPGENIKVKFVIMMDLCTKYKVTDVLFKNKHGTIKNESAEEMIRSVSLRWLSDKPRPRILVPDNAKSLTAKKFVDYMSDLGTEVIYPPDHESWAHGLVERGHQLVKETASRIHASSPDQDPEISLALATAAVNSTEYNRGYSIQWAFGRQAELTDDELRQHLQLPIDRQQDQFARLLTNRQSAEEHARKAKADHVLSRIKNTTVKQPRRNFGLAQPVMVWRKFLPPKFHKEATSAIDPNKWKQLSDIIPKREYVDIEHEQPADGETEEFDLPEHPPDARVGPTGPMPPMRISGKKKPSEPELIDLDDEDFGNMPHGPLREDRRFSTTSSTPMMENKEPYLDSPEDGLPDPVPEPESKRARYDGEDDKEDMYMKHLQIFNQIDSGYLMDIELDLASNRQKKAFQRNPSLYLAKKLAGSEVCFRRLSANEKELFKRAMNSEVSSFIKTEAVRRCLSFEEQQEAKRSGRVLKSRWVLVWKSVPEESRAEALANARENENTVHSSDGTRKAKARLVVLGYQHPDLLDPSL</sequence>
<feature type="region of interest" description="Disordered" evidence="2">
    <location>
        <begin position="278"/>
        <end position="332"/>
    </location>
</feature>
<dbReference type="SMART" id="SM00343">
    <property type="entry name" value="ZnF_C2HC"/>
    <property type="match status" value="1"/>
</dbReference>
<keyword evidence="1" id="KW-0863">Zinc-finger</keyword>
<evidence type="ECO:0000313" key="5">
    <source>
        <dbReference type="EMBL" id="CAI3996103.1"/>
    </source>
</evidence>
<feature type="domain" description="CCHC-type" evidence="3">
    <location>
        <begin position="449"/>
        <end position="464"/>
    </location>
</feature>
<keyword evidence="1" id="KW-0862">Zinc</keyword>
<organism evidence="5">
    <name type="scientific">Cladocopium goreaui</name>
    <dbReference type="NCBI Taxonomy" id="2562237"/>
    <lineage>
        <taxon>Eukaryota</taxon>
        <taxon>Sar</taxon>
        <taxon>Alveolata</taxon>
        <taxon>Dinophyceae</taxon>
        <taxon>Suessiales</taxon>
        <taxon>Symbiodiniaceae</taxon>
        <taxon>Cladocopium</taxon>
    </lineage>
</organism>
<feature type="domain" description="Integrase catalytic" evidence="4">
    <location>
        <begin position="1302"/>
        <end position="1476"/>
    </location>
</feature>
<dbReference type="Proteomes" id="UP001152797">
    <property type="component" value="Unassembled WGS sequence"/>
</dbReference>
<dbReference type="InterPro" id="IPR012337">
    <property type="entry name" value="RNaseH-like_sf"/>
</dbReference>
<name>A0A9P1CRT0_9DINO</name>
<gene>
    <name evidence="5" type="ORF">C1SCF055_LOCUS22605</name>
</gene>
<dbReference type="EMBL" id="CAMXCT020002157">
    <property type="protein sequence ID" value="CAL1149478.1"/>
    <property type="molecule type" value="Genomic_DNA"/>
</dbReference>
<evidence type="ECO:0000313" key="7">
    <source>
        <dbReference type="Proteomes" id="UP001152797"/>
    </source>
</evidence>
<dbReference type="OrthoDB" id="1111734at2759"/>
<dbReference type="PROSITE" id="PS50158">
    <property type="entry name" value="ZF_CCHC"/>
    <property type="match status" value="1"/>
</dbReference>
<feature type="compositionally biased region" description="Polar residues" evidence="2">
    <location>
        <begin position="839"/>
        <end position="859"/>
    </location>
</feature>
<dbReference type="InterPro" id="IPR001584">
    <property type="entry name" value="Integrase_cat-core"/>
</dbReference>
<dbReference type="Gene3D" id="3.30.420.10">
    <property type="entry name" value="Ribonuclease H-like superfamily/Ribonuclease H"/>
    <property type="match status" value="1"/>
</dbReference>
<dbReference type="InterPro" id="IPR036397">
    <property type="entry name" value="RNaseH_sf"/>
</dbReference>
<keyword evidence="7" id="KW-1185">Reference proteome</keyword>
<feature type="region of interest" description="Disordered" evidence="2">
    <location>
        <begin position="500"/>
        <end position="522"/>
    </location>
</feature>
<keyword evidence="1" id="KW-0479">Metal-binding</keyword>
<reference evidence="5" key="1">
    <citation type="submission" date="2022-10" db="EMBL/GenBank/DDBJ databases">
        <authorList>
            <person name="Chen Y."/>
            <person name="Dougan E. K."/>
            <person name="Chan C."/>
            <person name="Rhodes N."/>
            <person name="Thang M."/>
        </authorList>
    </citation>
    <scope>NUCLEOTIDE SEQUENCE</scope>
</reference>
<dbReference type="GO" id="GO:0003676">
    <property type="term" value="F:nucleic acid binding"/>
    <property type="evidence" value="ECO:0007669"/>
    <property type="project" value="InterPro"/>
</dbReference>
<evidence type="ECO:0000256" key="1">
    <source>
        <dbReference type="PROSITE-ProRule" id="PRU00047"/>
    </source>
</evidence>
<reference evidence="6 7" key="2">
    <citation type="submission" date="2024-05" db="EMBL/GenBank/DDBJ databases">
        <authorList>
            <person name="Chen Y."/>
            <person name="Shah S."/>
            <person name="Dougan E. K."/>
            <person name="Thang M."/>
            <person name="Chan C."/>
        </authorList>
    </citation>
    <scope>NUCLEOTIDE SEQUENCE [LARGE SCALE GENOMIC DNA]</scope>
</reference>
<protein>
    <submittedName>
        <fullName evidence="6">Copia protein</fullName>
    </submittedName>
</protein>
<dbReference type="EMBL" id="CAMXCT030002157">
    <property type="protein sequence ID" value="CAL4783415.1"/>
    <property type="molecule type" value="Genomic_DNA"/>
</dbReference>